<dbReference type="Proteomes" id="UP000440367">
    <property type="component" value="Unassembled WGS sequence"/>
</dbReference>
<proteinExistence type="predicted"/>
<dbReference type="EMBL" id="QXGD01000073">
    <property type="protein sequence ID" value="KAE9254656.1"/>
    <property type="molecule type" value="Genomic_DNA"/>
</dbReference>
<evidence type="ECO:0000313" key="2">
    <source>
        <dbReference type="EMBL" id="KAE9254656.1"/>
    </source>
</evidence>
<dbReference type="PROSITE" id="PS50096">
    <property type="entry name" value="IQ"/>
    <property type="match status" value="9"/>
</dbReference>
<comment type="caution">
    <text evidence="2">The sequence shown here is derived from an EMBL/GenBank/DDBJ whole genome shotgun (WGS) entry which is preliminary data.</text>
</comment>
<dbReference type="SMART" id="SM00015">
    <property type="entry name" value="IQ"/>
    <property type="match status" value="11"/>
</dbReference>
<dbReference type="Pfam" id="PF25372">
    <property type="entry name" value="DUF7885"/>
    <property type="match status" value="2"/>
</dbReference>
<dbReference type="InterPro" id="IPR000048">
    <property type="entry name" value="IQ_motif_EF-hand-BS"/>
</dbReference>
<evidence type="ECO:0000313" key="3">
    <source>
        <dbReference type="Proteomes" id="UP000440367"/>
    </source>
</evidence>
<sequence>MDVVEYQDEVLQARVELLQRQQERRMAAKLPANLMELPRAVLIDERGYASLSRRHEELGSASYRAVLSVFNLQDVRGKVTKREINLRNFTSVSNDWVIAIASHPTTSGTLVLEGTSLTDRGVGHLHKFKHLTKLDISRCHAITDEGLNTIRRHLSLLQELHLDECHHLSSTALSKVWKDCKRLHTLSVRGCPGVTDAFLLCVANTQRSSAACTLRWLDVRQCKNLTSSGVSYLASSAVKDLAMQHLAVDDCLSVDNMAFFAFETSPGLQSLTSLSLSGVAIDETAVSWIVKGCGATLQRLNVERCRALSDFALLLMAPLISSPVFVKLNMQDCALITDMGIKNLFSLEEEKSQNNLLDDEDTPRTQLMSLNLKNCSNIGDAAMMQIGKHGGNLVKLNLKGLRKVSDSGVMEIAKGCALLTNISLSGRNITVQTFKLLGKMCRSLRVLDISERHDLETPGCLMNLVSTTASGFHPPHVLRRIDLSGTNVCDSGVSVLAAACRQLEWINLSKCAQITDFATEALASRSFQMKVLLLANTRGITDRTLTALAVTKIPLEILDLSGNTRVTDEGLVALCSSCQQIQELRLKGCDRLSQRIVKHCNDSILPFTKPFTTASLIKTIATGGGNSAMMLEPLPKKHIELLRLMQEQYKAAVVLQTKFRKWKNKRFTIVFLANRRLLRETRAARKIQKCVRDFLAWRRFLHLLSLKESMDKVVFVQAHSRGNRARREVRTWRFRANLAARRIQRCYHPHYVVRMKIRNYFAREIQRVYRGYCGRRRYQQLVYERKLKCAGKIWRWYRRCLNHREFQARSRWLVEKIHSIQGQWRKYKRRMNLTKYLAFYRDAAIKIQSVWRRKLAMWHVSAMRIEMNAAALTIQRVYRGLLARKRVAFYRTLANNTAIVIQSQWRRYCARRKYLYQRGLIIYMQRMVRYARIVTRMRGIVRQAAAKHRNEAALDIQRCYRGMLGRKRALLFRKIRTAKYARKGQNATQALLRRQFIHKGAVLCIQQWIRGVLARRKALKIRRWRRFLAAQRIQQYMKEWIRKLRLSRKREAKTHAAGDIQRVFRGHRGRVYFKAERHRQRCLQSAQLIQRMYRGRLGRKRFVQIFTAKTSAASVLQRIYRTRQARKIYEISRAVAALKAKEQYDKSLLGRLEARRNPMDELYRRAKLPQEMEILTKLKDNWESHRTMEERAVRKLKRECTAVWANADEIIGNQYGVRRKLYGVTENVYATHRELEQRKKLHVTLDEELAGLKNQVRAFKRAMREAVQSRRMLEGPEVFDLLKEHGLFLEPEPPSNQRDN</sequence>
<feature type="domain" description="F-box/LRR-repeat protein 15-like leucin rich repeat" evidence="1">
    <location>
        <begin position="486"/>
        <end position="597"/>
    </location>
</feature>
<dbReference type="SMART" id="SM00367">
    <property type="entry name" value="LRR_CC"/>
    <property type="match status" value="12"/>
</dbReference>
<name>A0A6A4AC83_9STRA</name>
<dbReference type="Gene3D" id="3.80.10.10">
    <property type="entry name" value="Ribonuclease Inhibitor"/>
    <property type="match status" value="4"/>
</dbReference>
<dbReference type="InterPro" id="IPR057207">
    <property type="entry name" value="FBXL15_LRR"/>
</dbReference>
<dbReference type="GO" id="GO:0031146">
    <property type="term" value="P:SCF-dependent proteasomal ubiquitin-dependent protein catabolic process"/>
    <property type="evidence" value="ECO:0007669"/>
    <property type="project" value="TreeGrafter"/>
</dbReference>
<dbReference type="Gene3D" id="1.20.5.190">
    <property type="match status" value="2"/>
</dbReference>
<dbReference type="InterPro" id="IPR006553">
    <property type="entry name" value="Leu-rich_rpt_Cys-con_subtyp"/>
</dbReference>
<dbReference type="InterPro" id="IPR032675">
    <property type="entry name" value="LRR_dom_sf"/>
</dbReference>
<dbReference type="PANTHER" id="PTHR13318">
    <property type="entry name" value="PARTNER OF PAIRED, ISOFORM B-RELATED"/>
    <property type="match status" value="1"/>
</dbReference>
<dbReference type="GO" id="GO:0019005">
    <property type="term" value="C:SCF ubiquitin ligase complex"/>
    <property type="evidence" value="ECO:0007669"/>
    <property type="project" value="TreeGrafter"/>
</dbReference>
<dbReference type="SUPFAM" id="SSF52047">
    <property type="entry name" value="RNI-like"/>
    <property type="match status" value="2"/>
</dbReference>
<accession>A0A6A4AC83</accession>
<gene>
    <name evidence="2" type="ORF">PF002_g2771</name>
</gene>
<reference evidence="2 3" key="1">
    <citation type="submission" date="2018-08" db="EMBL/GenBank/DDBJ databases">
        <title>Genomic investigation of the strawberry pathogen Phytophthora fragariae indicates pathogenicity is determined by transcriptional variation in three key races.</title>
        <authorList>
            <person name="Adams T.M."/>
            <person name="Armitage A.D."/>
            <person name="Sobczyk M.K."/>
            <person name="Bates H.J."/>
            <person name="Dunwell J.M."/>
            <person name="Nellist C.F."/>
            <person name="Harrison R.J."/>
        </authorList>
    </citation>
    <scope>NUCLEOTIDE SEQUENCE [LARGE SCALE GENOMIC DNA]</scope>
    <source>
        <strain evidence="2 3">BC-1</strain>
    </source>
</reference>
<dbReference type="Pfam" id="PF00612">
    <property type="entry name" value="IQ"/>
    <property type="match status" value="5"/>
</dbReference>
<protein>
    <recommendedName>
        <fullName evidence="1">F-box/LRR-repeat protein 15-like leucin rich repeat domain-containing protein</fullName>
    </recommendedName>
</protein>
<evidence type="ECO:0000259" key="1">
    <source>
        <dbReference type="Pfam" id="PF25372"/>
    </source>
</evidence>
<feature type="domain" description="F-box/LRR-repeat protein 15-like leucin rich repeat" evidence="1">
    <location>
        <begin position="105"/>
        <end position="234"/>
    </location>
</feature>
<organism evidence="2 3">
    <name type="scientific">Phytophthora fragariae</name>
    <dbReference type="NCBI Taxonomy" id="53985"/>
    <lineage>
        <taxon>Eukaryota</taxon>
        <taxon>Sar</taxon>
        <taxon>Stramenopiles</taxon>
        <taxon>Oomycota</taxon>
        <taxon>Peronosporomycetes</taxon>
        <taxon>Peronosporales</taxon>
        <taxon>Peronosporaceae</taxon>
        <taxon>Phytophthora</taxon>
    </lineage>
</organism>